<keyword evidence="1" id="KW-0812">Transmembrane</keyword>
<reference evidence="2" key="1">
    <citation type="submission" date="2021-01" db="EMBL/GenBank/DDBJ databases">
        <title>Whole genome shotgun sequence of Actinoplanes cyaneus NBRC 14990.</title>
        <authorList>
            <person name="Komaki H."/>
            <person name="Tamura T."/>
        </authorList>
    </citation>
    <scope>NUCLEOTIDE SEQUENCE</scope>
    <source>
        <strain evidence="2">NBRC 14990</strain>
    </source>
</reference>
<evidence type="ECO:0000256" key="1">
    <source>
        <dbReference type="SAM" id="Phobius"/>
    </source>
</evidence>
<comment type="caution">
    <text evidence="2">The sequence shown here is derived from an EMBL/GenBank/DDBJ whole genome shotgun (WGS) entry which is preliminary data.</text>
</comment>
<sequence length="62" mass="6425">MRSLRTEARASGDVVTVVLPIPVPYGSLALLGGGAVLIMLLVVAAGMMVLRSSTDLEELRAS</sequence>
<keyword evidence="1" id="KW-0472">Membrane</keyword>
<proteinExistence type="predicted"/>
<dbReference type="AlphaFoldDB" id="A0A919M8P9"/>
<accession>A0A919M8P9</accession>
<feature type="transmembrane region" description="Helical" evidence="1">
    <location>
        <begin position="28"/>
        <end position="50"/>
    </location>
</feature>
<evidence type="ECO:0000313" key="3">
    <source>
        <dbReference type="Proteomes" id="UP000619479"/>
    </source>
</evidence>
<organism evidence="2 3">
    <name type="scientific">Actinoplanes cyaneus</name>
    <dbReference type="NCBI Taxonomy" id="52696"/>
    <lineage>
        <taxon>Bacteria</taxon>
        <taxon>Bacillati</taxon>
        <taxon>Actinomycetota</taxon>
        <taxon>Actinomycetes</taxon>
        <taxon>Micromonosporales</taxon>
        <taxon>Micromonosporaceae</taxon>
        <taxon>Actinoplanes</taxon>
    </lineage>
</organism>
<protein>
    <submittedName>
        <fullName evidence="2">Uncharacterized protein</fullName>
    </submittedName>
</protein>
<dbReference type="EMBL" id="BOMH01000050">
    <property type="protein sequence ID" value="GID68633.1"/>
    <property type="molecule type" value="Genomic_DNA"/>
</dbReference>
<dbReference type="Proteomes" id="UP000619479">
    <property type="component" value="Unassembled WGS sequence"/>
</dbReference>
<name>A0A919M8P9_9ACTN</name>
<keyword evidence="1" id="KW-1133">Transmembrane helix</keyword>
<gene>
    <name evidence="2" type="ORF">Acy02nite_65140</name>
</gene>
<dbReference type="RefSeq" id="WP_239175410.1">
    <property type="nucleotide sequence ID" value="NZ_BAAAUC010000051.1"/>
</dbReference>
<keyword evidence="3" id="KW-1185">Reference proteome</keyword>
<evidence type="ECO:0000313" key="2">
    <source>
        <dbReference type="EMBL" id="GID68633.1"/>
    </source>
</evidence>